<feature type="active site" evidence="11">
    <location>
        <position position="446"/>
    </location>
</feature>
<dbReference type="Gene3D" id="3.40.47.10">
    <property type="match status" value="1"/>
</dbReference>
<organism evidence="16 17">
    <name type="scientific">Urochloa decumbens</name>
    <dbReference type="NCBI Taxonomy" id="240449"/>
    <lineage>
        <taxon>Eukaryota</taxon>
        <taxon>Viridiplantae</taxon>
        <taxon>Streptophyta</taxon>
        <taxon>Embryophyta</taxon>
        <taxon>Tracheophyta</taxon>
        <taxon>Spermatophyta</taxon>
        <taxon>Magnoliopsida</taxon>
        <taxon>Liliopsida</taxon>
        <taxon>Poales</taxon>
        <taxon>Poaceae</taxon>
        <taxon>PACMAD clade</taxon>
        <taxon>Panicoideae</taxon>
        <taxon>Panicodae</taxon>
        <taxon>Paniceae</taxon>
        <taxon>Melinidinae</taxon>
        <taxon>Urochloa</taxon>
    </lineage>
</organism>
<comment type="similarity">
    <text evidence="3 10">Belongs to the thiolase-like superfamily. Chalcone/stilbene synthases family.</text>
</comment>
<dbReference type="InterPro" id="IPR013601">
    <property type="entry name" value="FAE1_typ3_polyketide_synth"/>
</dbReference>
<evidence type="ECO:0000256" key="9">
    <source>
        <dbReference type="ARBA" id="ARBA00047375"/>
    </source>
</evidence>
<evidence type="ECO:0000259" key="15">
    <source>
        <dbReference type="Pfam" id="PF08541"/>
    </source>
</evidence>
<dbReference type="InterPro" id="IPR012392">
    <property type="entry name" value="3-ktacl-CoA_syn"/>
</dbReference>
<evidence type="ECO:0000256" key="2">
    <source>
        <dbReference type="ARBA" id="ARBA00005194"/>
    </source>
</evidence>
<evidence type="ECO:0000256" key="7">
    <source>
        <dbReference type="ARBA" id="ARBA00023136"/>
    </source>
</evidence>
<dbReference type="EMBL" id="OZ075113">
    <property type="protein sequence ID" value="CAL5023287.1"/>
    <property type="molecule type" value="Genomic_DNA"/>
</dbReference>
<dbReference type="GO" id="GO:0009922">
    <property type="term" value="F:fatty acid elongase activity"/>
    <property type="evidence" value="ECO:0007669"/>
    <property type="project" value="UniProtKB-EC"/>
</dbReference>
<dbReference type="Pfam" id="PF08541">
    <property type="entry name" value="ACP_syn_III_C"/>
    <property type="match status" value="1"/>
</dbReference>
<dbReference type="PIRSF" id="PIRSF036417">
    <property type="entry name" value="3-ktacl-CoA_syn"/>
    <property type="match status" value="1"/>
</dbReference>
<evidence type="ECO:0000313" key="17">
    <source>
        <dbReference type="Proteomes" id="UP001497457"/>
    </source>
</evidence>
<feature type="active site" evidence="11">
    <location>
        <position position="409"/>
    </location>
</feature>
<keyword evidence="17" id="KW-1185">Reference proteome</keyword>
<dbReference type="FunFam" id="3.40.47.10:FF:000028">
    <property type="entry name" value="3-ketoacyl-CoA synthase"/>
    <property type="match status" value="1"/>
</dbReference>
<comment type="pathway">
    <text evidence="2 10">Lipid metabolism; fatty acid biosynthesis.</text>
</comment>
<evidence type="ECO:0000256" key="6">
    <source>
        <dbReference type="ARBA" id="ARBA00022989"/>
    </source>
</evidence>
<dbReference type="PANTHER" id="PTHR31561">
    <property type="entry name" value="3-KETOACYL-COA SYNTHASE"/>
    <property type="match status" value="1"/>
</dbReference>
<keyword evidence="6 13" id="KW-1133">Transmembrane helix</keyword>
<evidence type="ECO:0000256" key="13">
    <source>
        <dbReference type="SAM" id="Phobius"/>
    </source>
</evidence>
<dbReference type="SUPFAM" id="SSF53901">
    <property type="entry name" value="Thiolase-like"/>
    <property type="match status" value="2"/>
</dbReference>
<dbReference type="InterPro" id="IPR013747">
    <property type="entry name" value="ACP_syn_III_C"/>
</dbReference>
<dbReference type="CDD" id="cd00831">
    <property type="entry name" value="CHS_like"/>
    <property type="match status" value="1"/>
</dbReference>
<keyword evidence="5 13" id="KW-0812">Transmembrane</keyword>
<evidence type="ECO:0000256" key="12">
    <source>
        <dbReference type="SAM" id="MobiDB-lite"/>
    </source>
</evidence>
<gene>
    <name evidence="16" type="ORF">URODEC1_LOCUS76868</name>
</gene>
<sequence>MDNPPPPTNAATTGGAPSPSPSRRLPDFQQSVRLKYVKLGYHYLISHGAYLLLTPLTLLVVVHLSTLSPRDAADLWSHLRHNHLVSLLACSTLLVSLATAYFLTRPRPVYLLDFACYKPGPTRRCTRDTFMRCSRLNGSFTDASLEFQRKILERSGLGEDTYLPPAVTRVPPEPSMAAARDEAREVMFGAVDEVLAKTGVNPKDIGVLVVNCSLFNPTPSLSAMVVNHYKLRGNVASYNLGGMGCSAGVIAVDLARDLLQTHPGTYALVVSTENITLNWYAGNDRSKLVSNCLFRMGGAAVLLSNRRGDRRRAKYELVHTVRTHKGADDRCYGCVTQEEDGEGKLGVSLSRDLMAVAGGALKDNITTLGPLVLPVSEQLLFMATLAARKLLGMRKVRPYIPDFKLAFEHFCIHAGGRAVLDELESNLALTGWHMEPSRMTLHRFGNTSSSSLWYELAYSEAKGRIRRRDRVWQIAFGSGFKCNSAVWRALRSVNPAEETNPWMDEIDRFPVDVPKVSKVSSD</sequence>
<feature type="domain" description="Beta-ketoacyl-[acyl-carrier-protein] synthase III C-terminal" evidence="15">
    <location>
        <begin position="409"/>
        <end position="488"/>
    </location>
</feature>
<dbReference type="EC" id="2.3.1.-" evidence="10"/>
<keyword evidence="8 10" id="KW-0012">Acyltransferase</keyword>
<feature type="region of interest" description="Disordered" evidence="12">
    <location>
        <begin position="1"/>
        <end position="24"/>
    </location>
</feature>
<evidence type="ECO:0000313" key="16">
    <source>
        <dbReference type="EMBL" id="CAL5023287.1"/>
    </source>
</evidence>
<keyword evidence="4 10" id="KW-0808">Transferase</keyword>
<evidence type="ECO:0000259" key="14">
    <source>
        <dbReference type="Pfam" id="PF08392"/>
    </source>
</evidence>
<accession>A0ABC9CNF1</accession>
<evidence type="ECO:0000256" key="8">
    <source>
        <dbReference type="ARBA" id="ARBA00023315"/>
    </source>
</evidence>
<evidence type="ECO:0000256" key="11">
    <source>
        <dbReference type="PIRSR" id="PIRSR036417-1"/>
    </source>
</evidence>
<feature type="active site" evidence="11">
    <location>
        <position position="324"/>
    </location>
</feature>
<keyword evidence="7 13" id="KW-0472">Membrane</keyword>
<evidence type="ECO:0000256" key="5">
    <source>
        <dbReference type="ARBA" id="ARBA00022692"/>
    </source>
</evidence>
<dbReference type="Pfam" id="PF08392">
    <property type="entry name" value="FAE1_CUT1_RppA"/>
    <property type="match status" value="1"/>
</dbReference>
<dbReference type="InterPro" id="IPR016039">
    <property type="entry name" value="Thiolase-like"/>
</dbReference>
<feature type="transmembrane region" description="Helical" evidence="13">
    <location>
        <begin position="84"/>
        <end position="103"/>
    </location>
</feature>
<feature type="active site" evidence="11">
    <location>
        <position position="413"/>
    </location>
</feature>
<dbReference type="AlphaFoldDB" id="A0ABC9CNF1"/>
<feature type="domain" description="FAE" evidence="14">
    <location>
        <begin position="101"/>
        <end position="390"/>
    </location>
</feature>
<dbReference type="Proteomes" id="UP001497457">
    <property type="component" value="Chromosome 3rd"/>
</dbReference>
<feature type="transmembrane region" description="Helical" evidence="13">
    <location>
        <begin position="43"/>
        <end position="64"/>
    </location>
</feature>
<evidence type="ECO:0000256" key="1">
    <source>
        <dbReference type="ARBA" id="ARBA00004370"/>
    </source>
</evidence>
<dbReference type="GO" id="GO:0016020">
    <property type="term" value="C:membrane"/>
    <property type="evidence" value="ECO:0007669"/>
    <property type="project" value="UniProtKB-SubCell"/>
</dbReference>
<name>A0ABC9CNF1_9POAL</name>
<feature type="active site" evidence="11">
    <location>
        <position position="245"/>
    </location>
</feature>
<reference evidence="16" key="1">
    <citation type="submission" date="2024-10" db="EMBL/GenBank/DDBJ databases">
        <authorList>
            <person name="Ryan C."/>
        </authorList>
    </citation>
    <scope>NUCLEOTIDE SEQUENCE [LARGE SCALE GENOMIC DNA]</scope>
</reference>
<evidence type="ECO:0000256" key="10">
    <source>
        <dbReference type="PIRNR" id="PIRNR036417"/>
    </source>
</evidence>
<comment type="subcellular location">
    <subcellularLocation>
        <location evidence="1">Membrane</location>
    </subcellularLocation>
</comment>
<protein>
    <recommendedName>
        <fullName evidence="10">3-ketoacyl-CoA synthase</fullName>
        <ecNumber evidence="10">2.3.1.-</ecNumber>
    </recommendedName>
</protein>
<feature type="active site" evidence="11">
    <location>
        <position position="442"/>
    </location>
</feature>
<evidence type="ECO:0000256" key="4">
    <source>
        <dbReference type="ARBA" id="ARBA00022679"/>
    </source>
</evidence>
<proteinExistence type="inferred from homology"/>
<evidence type="ECO:0000256" key="3">
    <source>
        <dbReference type="ARBA" id="ARBA00005531"/>
    </source>
</evidence>
<comment type="catalytic activity">
    <reaction evidence="9">
        <text>a very-long-chain acyl-CoA + malonyl-CoA + H(+) = a very-long-chain 3-oxoacyl-CoA + CO2 + CoA</text>
        <dbReference type="Rhea" id="RHEA:32727"/>
        <dbReference type="ChEBI" id="CHEBI:15378"/>
        <dbReference type="ChEBI" id="CHEBI:16526"/>
        <dbReference type="ChEBI" id="CHEBI:57287"/>
        <dbReference type="ChEBI" id="CHEBI:57384"/>
        <dbReference type="ChEBI" id="CHEBI:90725"/>
        <dbReference type="ChEBI" id="CHEBI:90736"/>
        <dbReference type="EC" id="2.3.1.199"/>
    </reaction>
</comment>